<evidence type="ECO:0000313" key="3">
    <source>
        <dbReference type="Proteomes" id="UP000823388"/>
    </source>
</evidence>
<organism evidence="2 3">
    <name type="scientific">Panicum virgatum</name>
    <name type="common">Blackwell switchgrass</name>
    <dbReference type="NCBI Taxonomy" id="38727"/>
    <lineage>
        <taxon>Eukaryota</taxon>
        <taxon>Viridiplantae</taxon>
        <taxon>Streptophyta</taxon>
        <taxon>Embryophyta</taxon>
        <taxon>Tracheophyta</taxon>
        <taxon>Spermatophyta</taxon>
        <taxon>Magnoliopsida</taxon>
        <taxon>Liliopsida</taxon>
        <taxon>Poales</taxon>
        <taxon>Poaceae</taxon>
        <taxon>PACMAD clade</taxon>
        <taxon>Panicoideae</taxon>
        <taxon>Panicodae</taxon>
        <taxon>Paniceae</taxon>
        <taxon>Panicinae</taxon>
        <taxon>Panicum</taxon>
        <taxon>Panicum sect. Hiantes</taxon>
    </lineage>
</organism>
<comment type="caution">
    <text evidence="2">The sequence shown here is derived from an EMBL/GenBank/DDBJ whole genome shotgun (WGS) entry which is preliminary data.</text>
</comment>
<evidence type="ECO:0000313" key="2">
    <source>
        <dbReference type="EMBL" id="KAG2538936.1"/>
    </source>
</evidence>
<protein>
    <submittedName>
        <fullName evidence="2">Uncharacterized protein</fullName>
    </submittedName>
</protein>
<feature type="compositionally biased region" description="Basic and acidic residues" evidence="1">
    <location>
        <begin position="47"/>
        <end position="57"/>
    </location>
</feature>
<keyword evidence="3" id="KW-1185">Reference proteome</keyword>
<dbReference type="EMBL" id="CM029054">
    <property type="protein sequence ID" value="KAG2538936.1"/>
    <property type="molecule type" value="Genomic_DNA"/>
</dbReference>
<gene>
    <name evidence="2" type="ORF">PVAP13_9NG369914</name>
</gene>
<feature type="region of interest" description="Disordered" evidence="1">
    <location>
        <begin position="44"/>
        <end position="65"/>
    </location>
</feature>
<proteinExistence type="predicted"/>
<evidence type="ECO:0000256" key="1">
    <source>
        <dbReference type="SAM" id="MobiDB-lite"/>
    </source>
</evidence>
<dbReference type="AlphaFoldDB" id="A0A8T0MVY0"/>
<dbReference type="Proteomes" id="UP000823388">
    <property type="component" value="Chromosome 9N"/>
</dbReference>
<sequence length="153" mass="17937">MQWQEEVKTQRHKVAYLDPARIHQTEHNFKLTEKVQEQLKAVKTKKAKDDIKEDAHKKERHKCRKQPPGSVLCGYYMCEFLRNSGRYRTNPEDMPKIPMANNRLGDRDIDNISADIARFIQREICHVAGEYFDHGGVLALDENNNLSNWTKDN</sequence>
<reference evidence="2" key="1">
    <citation type="submission" date="2020-05" db="EMBL/GenBank/DDBJ databases">
        <title>WGS assembly of Panicum virgatum.</title>
        <authorList>
            <person name="Lovell J.T."/>
            <person name="Jenkins J."/>
            <person name="Shu S."/>
            <person name="Juenger T.E."/>
            <person name="Schmutz J."/>
        </authorList>
    </citation>
    <scope>NUCLEOTIDE SEQUENCE</scope>
    <source>
        <strain evidence="2">AP13</strain>
    </source>
</reference>
<name>A0A8T0MVY0_PANVG</name>
<accession>A0A8T0MVY0</accession>